<feature type="transmembrane region" description="Helical" evidence="6">
    <location>
        <begin position="224"/>
        <end position="244"/>
    </location>
</feature>
<feature type="transmembrane region" description="Helical" evidence="6">
    <location>
        <begin position="250"/>
        <end position="270"/>
    </location>
</feature>
<feature type="transmembrane region" description="Helical" evidence="6">
    <location>
        <begin position="391"/>
        <end position="415"/>
    </location>
</feature>
<dbReference type="RefSeq" id="WP_266281089.1">
    <property type="nucleotide sequence ID" value="NZ_JAPKNF010000001.1"/>
</dbReference>
<keyword evidence="9" id="KW-1185">Reference proteome</keyword>
<feature type="transmembrane region" description="Helical" evidence="6">
    <location>
        <begin position="325"/>
        <end position="347"/>
    </location>
</feature>
<reference evidence="8 9" key="1">
    <citation type="submission" date="2023-07" db="EMBL/GenBank/DDBJ databases">
        <title>Genomic Encyclopedia of Type Strains, Phase IV (KMG-IV): sequencing the most valuable type-strain genomes for metagenomic binning, comparative biology and taxonomic classification.</title>
        <authorList>
            <person name="Goeker M."/>
        </authorList>
    </citation>
    <scope>NUCLEOTIDE SEQUENCE [LARGE SCALE GENOMIC DNA]</scope>
    <source>
        <strain evidence="8 9">B1-1</strain>
    </source>
</reference>
<dbReference type="InterPro" id="IPR020846">
    <property type="entry name" value="MFS_dom"/>
</dbReference>
<evidence type="ECO:0000313" key="8">
    <source>
        <dbReference type="EMBL" id="MDQ0515361.1"/>
    </source>
</evidence>
<feature type="transmembrane region" description="Helical" evidence="6">
    <location>
        <begin position="192"/>
        <end position="212"/>
    </location>
</feature>
<dbReference type="Proteomes" id="UP001223743">
    <property type="component" value="Unassembled WGS sequence"/>
</dbReference>
<dbReference type="Gene3D" id="1.20.1250.20">
    <property type="entry name" value="MFS general substrate transporter like domains"/>
    <property type="match status" value="1"/>
</dbReference>
<dbReference type="InterPro" id="IPR036259">
    <property type="entry name" value="MFS_trans_sf"/>
</dbReference>
<keyword evidence="4 6" id="KW-0472">Membrane</keyword>
<comment type="subcellular location">
    <subcellularLocation>
        <location evidence="1">Membrane</location>
        <topology evidence="1">Multi-pass membrane protein</topology>
    </subcellularLocation>
</comment>
<dbReference type="PANTHER" id="PTHR42718">
    <property type="entry name" value="MAJOR FACILITATOR SUPERFAMILY MULTIDRUG TRANSPORTER MFSC"/>
    <property type="match status" value="1"/>
</dbReference>
<feature type="transmembrane region" description="Helical" evidence="6">
    <location>
        <begin position="359"/>
        <end position="379"/>
    </location>
</feature>
<dbReference type="Gene3D" id="1.20.1720.10">
    <property type="entry name" value="Multidrug resistance protein D"/>
    <property type="match status" value="1"/>
</dbReference>
<keyword evidence="3 6" id="KW-1133">Transmembrane helix</keyword>
<dbReference type="PROSITE" id="PS50850">
    <property type="entry name" value="MFS"/>
    <property type="match status" value="1"/>
</dbReference>
<dbReference type="EMBL" id="JAUSWJ010000001">
    <property type="protein sequence ID" value="MDQ0515361.1"/>
    <property type="molecule type" value="Genomic_DNA"/>
</dbReference>
<feature type="transmembrane region" description="Helical" evidence="6">
    <location>
        <begin position="291"/>
        <end position="313"/>
    </location>
</feature>
<dbReference type="SUPFAM" id="SSF103473">
    <property type="entry name" value="MFS general substrate transporter"/>
    <property type="match status" value="1"/>
</dbReference>
<feature type="transmembrane region" description="Helical" evidence="6">
    <location>
        <begin position="124"/>
        <end position="149"/>
    </location>
</feature>
<evidence type="ECO:0000259" key="7">
    <source>
        <dbReference type="PROSITE" id="PS50850"/>
    </source>
</evidence>
<organism evidence="8 9">
    <name type="scientific">Kaistia geumhonensis</name>
    <dbReference type="NCBI Taxonomy" id="410839"/>
    <lineage>
        <taxon>Bacteria</taxon>
        <taxon>Pseudomonadati</taxon>
        <taxon>Pseudomonadota</taxon>
        <taxon>Alphaproteobacteria</taxon>
        <taxon>Hyphomicrobiales</taxon>
        <taxon>Kaistiaceae</taxon>
        <taxon>Kaistia</taxon>
    </lineage>
</organism>
<gene>
    <name evidence="8" type="ORF">QO015_000974</name>
</gene>
<evidence type="ECO:0000256" key="4">
    <source>
        <dbReference type="ARBA" id="ARBA00023136"/>
    </source>
</evidence>
<feature type="transmembrane region" description="Helical" evidence="6">
    <location>
        <begin position="427"/>
        <end position="450"/>
    </location>
</feature>
<comment type="caution">
    <text evidence="8">The sequence shown here is derived from an EMBL/GenBank/DDBJ whole genome shotgun (WGS) entry which is preliminary data.</text>
</comment>
<dbReference type="PANTHER" id="PTHR42718:SF39">
    <property type="entry name" value="ACTINORHODIN TRANSPORTER-RELATED"/>
    <property type="match status" value="1"/>
</dbReference>
<evidence type="ECO:0000256" key="2">
    <source>
        <dbReference type="ARBA" id="ARBA00022692"/>
    </source>
</evidence>
<feature type="transmembrane region" description="Helical" evidence="6">
    <location>
        <begin position="67"/>
        <end position="86"/>
    </location>
</feature>
<evidence type="ECO:0000256" key="3">
    <source>
        <dbReference type="ARBA" id="ARBA00022989"/>
    </source>
</evidence>
<feature type="region of interest" description="Disordered" evidence="5">
    <location>
        <begin position="1"/>
        <end position="24"/>
    </location>
</feature>
<feature type="transmembrane region" description="Helical" evidence="6">
    <location>
        <begin position="462"/>
        <end position="484"/>
    </location>
</feature>
<accession>A0ABU0M342</accession>
<proteinExistence type="predicted"/>
<dbReference type="CDD" id="cd17321">
    <property type="entry name" value="MFS_MMR_MDR_like"/>
    <property type="match status" value="1"/>
</dbReference>
<protein>
    <submittedName>
        <fullName evidence="8">EmrB/QacA subfamily drug resistance transporter</fullName>
    </submittedName>
</protein>
<feature type="transmembrane region" description="Helical" evidence="6">
    <location>
        <begin position="161"/>
        <end position="186"/>
    </location>
</feature>
<sequence length="498" mass="52590">MDAQTNRPARAQARAPEPDRPEPLLTGRARRIAVLVVLTAFFMDILDGTIVNVAIPSIQHGIGADYASIQWIVAGYALTFALFLIPGGRLGDIYGYKTMFLIGMAGFTVASALCGFSTTGTGLVAARLFQGAMAAIMVPQIMSMIQILYVDPKERAHISAYYGGIAGLASVLGPILGALLVASSLFGLGWRMIFLVNVPVGIIAMIVAWFTLPAARSPHPLKLDIAGTILALLAMSLLTFPLIQGREQGWPLWGFAMIALSLPAFVLFAWSQRRRDRIDGSPLVVPRLFHYRSFTVGILIAGSFFGIVGGFFLTQTLYMQLGLGFSVLEAGLTGIPFSLGVAVAAGASGPLLVPRFGRLVLTTGCFVLAASIGALGLTADLLGHAMTPWDMIPTLIVGGIGMGLIVSPVFNFVLVDVPVRHAGSASGVVSAVGQVGTAMGIALTGVVFFGRLAITNQDFVSAFVWSTGFGAAALVLVGFLTFFLPRYARPRDDVFPGH</sequence>
<evidence type="ECO:0000256" key="1">
    <source>
        <dbReference type="ARBA" id="ARBA00004141"/>
    </source>
</evidence>
<feature type="transmembrane region" description="Helical" evidence="6">
    <location>
        <begin position="32"/>
        <end position="55"/>
    </location>
</feature>
<dbReference type="Pfam" id="PF07690">
    <property type="entry name" value="MFS_1"/>
    <property type="match status" value="1"/>
</dbReference>
<dbReference type="InterPro" id="IPR011701">
    <property type="entry name" value="MFS"/>
</dbReference>
<feature type="transmembrane region" description="Helical" evidence="6">
    <location>
        <begin position="98"/>
        <end position="118"/>
    </location>
</feature>
<evidence type="ECO:0000256" key="6">
    <source>
        <dbReference type="SAM" id="Phobius"/>
    </source>
</evidence>
<evidence type="ECO:0000256" key="5">
    <source>
        <dbReference type="SAM" id="MobiDB-lite"/>
    </source>
</evidence>
<evidence type="ECO:0000313" key="9">
    <source>
        <dbReference type="Proteomes" id="UP001223743"/>
    </source>
</evidence>
<keyword evidence="2 6" id="KW-0812">Transmembrane</keyword>
<feature type="domain" description="Major facilitator superfamily (MFS) profile" evidence="7">
    <location>
        <begin position="33"/>
        <end position="489"/>
    </location>
</feature>
<name>A0ABU0M342_9HYPH</name>